<accession>A0ABX2TDM3</accession>
<dbReference type="RefSeq" id="WP_180282873.1">
    <property type="nucleotide sequence ID" value="NZ_JABFDB010000010.1"/>
</dbReference>
<name>A0ABX2TDM3_9PROT</name>
<keyword evidence="2" id="KW-1185">Reference proteome</keyword>
<dbReference type="InterPro" id="IPR023393">
    <property type="entry name" value="START-like_dom_sf"/>
</dbReference>
<organism evidence="1 2">
    <name type="scientific">Azospirillum oleiclasticum</name>
    <dbReference type="NCBI Taxonomy" id="2735135"/>
    <lineage>
        <taxon>Bacteria</taxon>
        <taxon>Pseudomonadati</taxon>
        <taxon>Pseudomonadota</taxon>
        <taxon>Alphaproteobacteria</taxon>
        <taxon>Rhodospirillales</taxon>
        <taxon>Azospirillaceae</taxon>
        <taxon>Azospirillum</taxon>
    </lineage>
</organism>
<dbReference type="EMBL" id="JABFDB010000010">
    <property type="protein sequence ID" value="NYZ21109.1"/>
    <property type="molecule type" value="Genomic_DNA"/>
</dbReference>
<protein>
    <submittedName>
        <fullName evidence="1">SRPBCC family protein</fullName>
    </submittedName>
</protein>
<dbReference type="Gene3D" id="3.30.530.20">
    <property type="match status" value="1"/>
</dbReference>
<dbReference type="Pfam" id="PF10604">
    <property type="entry name" value="Polyketide_cyc2"/>
    <property type="match status" value="1"/>
</dbReference>
<comment type="caution">
    <text evidence="1">The sequence shown here is derived from an EMBL/GenBank/DDBJ whole genome shotgun (WGS) entry which is preliminary data.</text>
</comment>
<sequence>MPRIYVSAVIDAPVERVWATARDFNGHRDWHPVIADSTIEDGLRSDTVGCVRNFGIKGAGRLREQLVSFSDRDHSYTYTILESPLPLTGYVATFRLTPVTEGNRCFGEWWAEFDCAPEDLPGLREQVGRNTFAAGFEALARSLRD</sequence>
<gene>
    <name evidence="1" type="ORF">HND93_15440</name>
</gene>
<reference evidence="1 2" key="1">
    <citation type="submission" date="2020-05" db="EMBL/GenBank/DDBJ databases">
        <title>Azospirillum oleiclasticum sp. nov, a nitrogen-fixing and heavy crude oil-emulsifying bacterium isolated from the crude oil of Yumen Oilfield.</title>
        <authorList>
            <person name="Wu D."/>
            <person name="Cai M."/>
            <person name="Zhang X."/>
        </authorList>
    </citation>
    <scope>NUCLEOTIDE SEQUENCE [LARGE SCALE GENOMIC DNA]</scope>
    <source>
        <strain evidence="1 2">ROY-1-1-2</strain>
    </source>
</reference>
<dbReference type="CDD" id="cd07821">
    <property type="entry name" value="PYR_PYL_RCAR_like"/>
    <property type="match status" value="1"/>
</dbReference>
<dbReference type="InterPro" id="IPR019587">
    <property type="entry name" value="Polyketide_cyclase/dehydratase"/>
</dbReference>
<dbReference type="PANTHER" id="PTHR39332">
    <property type="entry name" value="BLL4707 PROTEIN"/>
    <property type="match status" value="1"/>
</dbReference>
<evidence type="ECO:0000313" key="1">
    <source>
        <dbReference type="EMBL" id="NYZ21109.1"/>
    </source>
</evidence>
<evidence type="ECO:0000313" key="2">
    <source>
        <dbReference type="Proteomes" id="UP000584642"/>
    </source>
</evidence>
<dbReference type="SUPFAM" id="SSF55961">
    <property type="entry name" value="Bet v1-like"/>
    <property type="match status" value="1"/>
</dbReference>
<dbReference type="PANTHER" id="PTHR39332:SF7">
    <property type="entry name" value="SRPBCC FAMILY PROTEIN"/>
    <property type="match status" value="1"/>
</dbReference>
<proteinExistence type="predicted"/>
<dbReference type="Proteomes" id="UP000584642">
    <property type="component" value="Unassembled WGS sequence"/>
</dbReference>